<dbReference type="Proteomes" id="UP001359485">
    <property type="component" value="Unassembled WGS sequence"/>
</dbReference>
<comment type="subunit">
    <text evidence="4">Heterotetramer of TRAP-alpha, TRAP-beta, TRAP-delta and TRAP-gamma.</text>
</comment>
<comment type="caution">
    <text evidence="16">The sequence shown here is derived from an EMBL/GenBank/DDBJ whole genome shotgun (WGS) entry which is preliminary data.</text>
</comment>
<sequence>MTFCIIKTFLLLGVISLVTCQTCTKPEVSATSYTTQDATVLTSLAFITEFTLKCGNGVKGLPLHAEVDGKTLPAVRLNDENRYQVSWLDDAAKASSGDYRIALYDDEGYAALRKAMRNGEDTSSVKPLVTIIVNFPGAYKGPWVNSEFIAAILAISVWYMAFSAKSKLLA</sequence>
<evidence type="ECO:0000256" key="6">
    <source>
        <dbReference type="ARBA" id="ARBA00022499"/>
    </source>
</evidence>
<evidence type="ECO:0000256" key="11">
    <source>
        <dbReference type="ARBA" id="ARBA00022989"/>
    </source>
</evidence>
<evidence type="ECO:0000256" key="1">
    <source>
        <dbReference type="ARBA" id="ARBA00002838"/>
    </source>
</evidence>
<evidence type="ECO:0000256" key="9">
    <source>
        <dbReference type="ARBA" id="ARBA00022824"/>
    </source>
</evidence>
<proteinExistence type="inferred from homology"/>
<keyword evidence="13" id="KW-1015">Disulfide bond</keyword>
<comment type="similarity">
    <text evidence="3">Belongs to the TRAP-delta family.</text>
</comment>
<name>A0ABR1B7P0_POLSC</name>
<comment type="function">
    <text evidence="1">TRAP proteins are part of a complex whose function is to bind calcium to the ER membrane and thereby regulate the retention of ER resident proteins.</text>
</comment>
<keyword evidence="7" id="KW-0812">Transmembrane</keyword>
<feature type="chain" id="PRO_5045437621" description="Translocon-associated protein subunit delta" evidence="15">
    <location>
        <begin position="21"/>
        <end position="170"/>
    </location>
</feature>
<evidence type="ECO:0000256" key="7">
    <source>
        <dbReference type="ARBA" id="ARBA00022692"/>
    </source>
</evidence>
<gene>
    <name evidence="16" type="ORF">RUM44_001115</name>
</gene>
<keyword evidence="10" id="KW-0832">Ubl conjugation</keyword>
<accession>A0ABR1B7P0</accession>
<keyword evidence="8 15" id="KW-0732">Signal</keyword>
<keyword evidence="17" id="KW-1185">Reference proteome</keyword>
<protein>
    <recommendedName>
        <fullName evidence="5">Translocon-associated protein subunit delta</fullName>
    </recommendedName>
    <alternativeName>
        <fullName evidence="14">Signal sequence receptor subunit delta</fullName>
    </alternativeName>
</protein>
<reference evidence="16 17" key="1">
    <citation type="submission" date="2023-09" db="EMBL/GenBank/DDBJ databases">
        <title>Genomes of two closely related lineages of the louse Polyplax serrata with different host specificities.</title>
        <authorList>
            <person name="Martinu J."/>
            <person name="Tarabai H."/>
            <person name="Stefka J."/>
            <person name="Hypsa V."/>
        </authorList>
    </citation>
    <scope>NUCLEOTIDE SEQUENCE [LARGE SCALE GENOMIC DNA]</scope>
    <source>
        <strain evidence="16">98ZLc_SE</strain>
    </source>
</reference>
<dbReference type="InterPro" id="IPR008855">
    <property type="entry name" value="TRAP-delta"/>
</dbReference>
<keyword evidence="11" id="KW-1133">Transmembrane helix</keyword>
<evidence type="ECO:0000256" key="2">
    <source>
        <dbReference type="ARBA" id="ARBA00004115"/>
    </source>
</evidence>
<evidence type="ECO:0000256" key="8">
    <source>
        <dbReference type="ARBA" id="ARBA00022729"/>
    </source>
</evidence>
<keyword evidence="9" id="KW-0256">Endoplasmic reticulum</keyword>
<evidence type="ECO:0000256" key="3">
    <source>
        <dbReference type="ARBA" id="ARBA00009294"/>
    </source>
</evidence>
<dbReference type="EMBL" id="JAWJWF010000003">
    <property type="protein sequence ID" value="KAK6635861.1"/>
    <property type="molecule type" value="Genomic_DNA"/>
</dbReference>
<evidence type="ECO:0000256" key="5">
    <source>
        <dbReference type="ARBA" id="ARBA00014387"/>
    </source>
</evidence>
<keyword evidence="6" id="KW-1017">Isopeptide bond</keyword>
<dbReference type="PANTHER" id="PTHR12731:SF1">
    <property type="entry name" value="TRANSLOCON-ASSOCIATED PROTEIN SUBUNIT DELTA"/>
    <property type="match status" value="1"/>
</dbReference>
<evidence type="ECO:0000313" key="16">
    <source>
        <dbReference type="EMBL" id="KAK6635861.1"/>
    </source>
</evidence>
<dbReference type="Pfam" id="PF05404">
    <property type="entry name" value="TRAP-delta"/>
    <property type="match status" value="1"/>
</dbReference>
<comment type="subcellular location">
    <subcellularLocation>
        <location evidence="2">Endoplasmic reticulum membrane</location>
        <topology evidence="2">Single-pass type I membrane protein</topology>
    </subcellularLocation>
</comment>
<dbReference type="PANTHER" id="PTHR12731">
    <property type="entry name" value="TRANSLOCON-ASSOCIATED PROTEIN, DELTA SUBUNIT"/>
    <property type="match status" value="1"/>
</dbReference>
<keyword evidence="12" id="KW-0472">Membrane</keyword>
<organism evidence="16 17">
    <name type="scientific">Polyplax serrata</name>
    <name type="common">Common mouse louse</name>
    <dbReference type="NCBI Taxonomy" id="468196"/>
    <lineage>
        <taxon>Eukaryota</taxon>
        <taxon>Metazoa</taxon>
        <taxon>Ecdysozoa</taxon>
        <taxon>Arthropoda</taxon>
        <taxon>Hexapoda</taxon>
        <taxon>Insecta</taxon>
        <taxon>Pterygota</taxon>
        <taxon>Neoptera</taxon>
        <taxon>Paraneoptera</taxon>
        <taxon>Psocodea</taxon>
        <taxon>Troctomorpha</taxon>
        <taxon>Phthiraptera</taxon>
        <taxon>Anoplura</taxon>
        <taxon>Polyplacidae</taxon>
        <taxon>Polyplax</taxon>
    </lineage>
</organism>
<evidence type="ECO:0000256" key="12">
    <source>
        <dbReference type="ARBA" id="ARBA00023136"/>
    </source>
</evidence>
<evidence type="ECO:0000313" key="17">
    <source>
        <dbReference type="Proteomes" id="UP001359485"/>
    </source>
</evidence>
<evidence type="ECO:0000256" key="13">
    <source>
        <dbReference type="ARBA" id="ARBA00023157"/>
    </source>
</evidence>
<evidence type="ECO:0000256" key="10">
    <source>
        <dbReference type="ARBA" id="ARBA00022843"/>
    </source>
</evidence>
<feature type="signal peptide" evidence="15">
    <location>
        <begin position="1"/>
        <end position="20"/>
    </location>
</feature>
<evidence type="ECO:0000256" key="14">
    <source>
        <dbReference type="ARBA" id="ARBA00031791"/>
    </source>
</evidence>
<evidence type="ECO:0000256" key="15">
    <source>
        <dbReference type="SAM" id="SignalP"/>
    </source>
</evidence>
<evidence type="ECO:0000256" key="4">
    <source>
        <dbReference type="ARBA" id="ARBA00011819"/>
    </source>
</evidence>